<dbReference type="EMBL" id="FR824105">
    <property type="protein sequence ID" value="CCA18937.1"/>
    <property type="molecule type" value="Genomic_DNA"/>
</dbReference>
<dbReference type="InterPro" id="IPR004875">
    <property type="entry name" value="DDE_SF_endonuclease_dom"/>
</dbReference>
<dbReference type="Pfam" id="PF03184">
    <property type="entry name" value="DDE_1"/>
    <property type="match status" value="1"/>
</dbReference>
<protein>
    <submittedName>
        <fullName evidence="2">Uncharacterized protein AlNc14C60G4400</fullName>
    </submittedName>
</protein>
<evidence type="ECO:0000313" key="2">
    <source>
        <dbReference type="EMBL" id="CCA18937.1"/>
    </source>
</evidence>
<accession>F0WCL6</accession>
<reference evidence="2" key="1">
    <citation type="journal article" date="2011" name="PLoS Biol.">
        <title>Gene gain and loss during evolution of obligate parasitism in the white rust pathogen of Arabidopsis thaliana.</title>
        <authorList>
            <person name="Kemen E."/>
            <person name="Gardiner A."/>
            <person name="Schultz-Larsen T."/>
            <person name="Kemen A.C."/>
            <person name="Balmuth A.L."/>
            <person name="Robert-Seilaniantz A."/>
            <person name="Bailey K."/>
            <person name="Holub E."/>
            <person name="Studholme D.J."/>
            <person name="Maclean D."/>
            <person name="Jones J.D."/>
        </authorList>
    </citation>
    <scope>NUCLEOTIDE SEQUENCE</scope>
</reference>
<dbReference type="GO" id="GO:0005634">
    <property type="term" value="C:nucleus"/>
    <property type="evidence" value="ECO:0007669"/>
    <property type="project" value="TreeGrafter"/>
</dbReference>
<dbReference type="PANTHER" id="PTHR19303:SF73">
    <property type="entry name" value="PROTEIN PDC2"/>
    <property type="match status" value="1"/>
</dbReference>
<dbReference type="HOGENOM" id="CLU_018294_2_1_1"/>
<evidence type="ECO:0000259" key="1">
    <source>
        <dbReference type="Pfam" id="PF03184"/>
    </source>
</evidence>
<feature type="domain" description="DDE-1" evidence="1">
    <location>
        <begin position="76"/>
        <end position="243"/>
    </location>
</feature>
<reference evidence="2" key="2">
    <citation type="submission" date="2011-02" db="EMBL/GenBank/DDBJ databases">
        <authorList>
            <person name="MacLean D."/>
        </authorList>
    </citation>
    <scope>NUCLEOTIDE SEQUENCE</scope>
</reference>
<sequence>MRSRLLELTFSEGWLYNFQRLHNIKSRRMQGEAGASCAASVEKGRVALCARIVDYEAKDVHNLDETELYYWRKGDKKRLAVTVTANADATEKLPLLFVSSAVKPRCFGRQSGEYHGVRNKSTKKSWMTRALFQEWLDQINERMKKEGRHVRCSWTKLLSSVEIEMLPPNTTSVLQPMDAGVIACLKAYFHRRQGCHAVDVADSVIDDEEKSTKDIYKVDVLQAMHWCRDAWESVTQSTIANCWKHTGIIPEDLYELIQGIANVRLEST</sequence>
<dbReference type="GO" id="GO:0003677">
    <property type="term" value="F:DNA binding"/>
    <property type="evidence" value="ECO:0007669"/>
    <property type="project" value="TreeGrafter"/>
</dbReference>
<proteinExistence type="predicted"/>
<dbReference type="PANTHER" id="PTHR19303">
    <property type="entry name" value="TRANSPOSON"/>
    <property type="match status" value="1"/>
</dbReference>
<dbReference type="InterPro" id="IPR050863">
    <property type="entry name" value="CenT-Element_Derived"/>
</dbReference>
<organism evidence="2">
    <name type="scientific">Albugo laibachii Nc14</name>
    <dbReference type="NCBI Taxonomy" id="890382"/>
    <lineage>
        <taxon>Eukaryota</taxon>
        <taxon>Sar</taxon>
        <taxon>Stramenopiles</taxon>
        <taxon>Oomycota</taxon>
        <taxon>Peronosporomycetes</taxon>
        <taxon>Albuginales</taxon>
        <taxon>Albuginaceae</taxon>
        <taxon>Albugo</taxon>
    </lineage>
</organism>
<dbReference type="AlphaFoldDB" id="F0WCL6"/>
<name>F0WCL6_9STRA</name>
<gene>
    <name evidence="2" type="primary">AlNc14C60G4400</name>
    <name evidence="2" type="ORF">ALNC14_050800</name>
</gene>